<dbReference type="OrthoDB" id="534509at2759"/>
<dbReference type="Proteomes" id="UP000825935">
    <property type="component" value="Chromosome 5"/>
</dbReference>
<feature type="domain" description="Tyrosinase copper-binding" evidence="9">
    <location>
        <begin position="146"/>
        <end position="163"/>
    </location>
</feature>
<evidence type="ECO:0000256" key="8">
    <source>
        <dbReference type="SAM" id="SignalP"/>
    </source>
</evidence>
<keyword evidence="3" id="KW-0479">Metal-binding</keyword>
<dbReference type="GO" id="GO:0004097">
    <property type="term" value="F:catechol oxidase activity"/>
    <property type="evidence" value="ECO:0007669"/>
    <property type="project" value="InterPro"/>
</dbReference>
<dbReference type="InterPro" id="IPR002227">
    <property type="entry name" value="Tyrosinase_Cu-bd"/>
</dbReference>
<sequence length="544" mass="60339">MEDAIPSSKMHGLLVFSIILTIAVLARVQAAPVQIPDLSRCQLSSASAPRGPPLTLYFNCCLPIPKQPMVDFSFHTYTPTVRRVRRPAHTANAEYIAKINKAYQLMRALPDTDGRSFKAQADIHCSFCNGGYPQKGFQGDIPLQVHFSWLFLPWHRWYLYFHERILGSLIGDPSFALVYWNWDDQKTGGNQVPEMFTPANTAIYEEKRNKNIQPPVIVPLAASTPLNDSNSVKIDKNLNNMYQSVVTASTATLFMGGIVRAGDDLSNASVVNAPLGGGIENGVHNAIHFYVGDSTTQLSQDMGNFATASRDPIFYAHHSNVDRLWEVWRYNLPGGERFDHNDPDFLNAQFVFYDERGRMVRVLAKDALDSKKLGVYYQKGESDDLWINYNPPAFTSVSAVAEALASGVPYIGAAPLNGTINIGTKFSAIVKRPTEKKPSNSVEVLTIQGLETVRDEFVALLAFVNLPDAGPSTPTHTAEYLGTFNIIAATGRTKKLMTNVKYEIGDNLRRIGIQDEDEVVITLVATKSYPALTFQGFDIDYEDK</sequence>
<evidence type="ECO:0000256" key="5">
    <source>
        <dbReference type="ARBA" id="ARBA00023002"/>
    </source>
</evidence>
<evidence type="ECO:0000259" key="9">
    <source>
        <dbReference type="PROSITE" id="PS00497"/>
    </source>
</evidence>
<evidence type="ECO:0000313" key="12">
    <source>
        <dbReference type="Proteomes" id="UP000825935"/>
    </source>
</evidence>
<keyword evidence="6" id="KW-0186">Copper</keyword>
<evidence type="ECO:0000256" key="2">
    <source>
        <dbReference type="ARBA" id="ARBA00009928"/>
    </source>
</evidence>
<feature type="chain" id="PRO_5035807897" description="Tyrosinase copper-binding domain-containing protein" evidence="8">
    <location>
        <begin position="31"/>
        <end position="544"/>
    </location>
</feature>
<dbReference type="SUPFAM" id="SSF48056">
    <property type="entry name" value="Di-copper centre-containing domain"/>
    <property type="match status" value="1"/>
</dbReference>
<evidence type="ECO:0000256" key="6">
    <source>
        <dbReference type="ARBA" id="ARBA00023008"/>
    </source>
</evidence>
<protein>
    <recommendedName>
        <fullName evidence="9 10">Tyrosinase copper-binding domain-containing protein</fullName>
    </recommendedName>
</protein>
<reference evidence="11" key="1">
    <citation type="submission" date="2021-08" db="EMBL/GenBank/DDBJ databases">
        <title>WGS assembly of Ceratopteris richardii.</title>
        <authorList>
            <person name="Marchant D.B."/>
            <person name="Chen G."/>
            <person name="Jenkins J."/>
            <person name="Shu S."/>
            <person name="Leebens-Mack J."/>
            <person name="Grimwood J."/>
            <person name="Schmutz J."/>
            <person name="Soltis P."/>
            <person name="Soltis D."/>
            <person name="Chen Z.-H."/>
        </authorList>
    </citation>
    <scope>NUCLEOTIDE SEQUENCE</scope>
    <source>
        <strain evidence="11">Whitten #5841</strain>
        <tissue evidence="11">Leaf</tissue>
    </source>
</reference>
<feature type="signal peptide" evidence="8">
    <location>
        <begin position="1"/>
        <end position="30"/>
    </location>
</feature>
<keyword evidence="12" id="KW-1185">Reference proteome</keyword>
<dbReference type="AlphaFoldDB" id="A0A8T2UP64"/>
<dbReference type="GO" id="GO:0046872">
    <property type="term" value="F:metal ion binding"/>
    <property type="evidence" value="ECO:0007669"/>
    <property type="project" value="UniProtKB-KW"/>
</dbReference>
<gene>
    <name evidence="11" type="ORF">KP509_05G097300</name>
</gene>
<proteinExistence type="inferred from homology"/>
<comment type="similarity">
    <text evidence="2">Belongs to the tyrosinase family.</text>
</comment>
<dbReference type="PRINTS" id="PR00092">
    <property type="entry name" value="TYROSINASE"/>
</dbReference>
<comment type="caution">
    <text evidence="11">The sequence shown here is derived from an EMBL/GenBank/DDBJ whole genome shotgun (WGS) entry which is preliminary data.</text>
</comment>
<keyword evidence="7" id="KW-1015">Disulfide bond</keyword>
<dbReference type="Pfam" id="PF12143">
    <property type="entry name" value="PPO1_KFDV"/>
    <property type="match status" value="1"/>
</dbReference>
<accession>A0A8T2UP64</accession>
<evidence type="ECO:0000313" key="11">
    <source>
        <dbReference type="EMBL" id="KAH7437951.1"/>
    </source>
</evidence>
<dbReference type="Pfam" id="PF00264">
    <property type="entry name" value="Tyrosinase"/>
    <property type="match status" value="1"/>
</dbReference>
<keyword evidence="8" id="KW-0732">Signal</keyword>
<dbReference type="InterPro" id="IPR013788">
    <property type="entry name" value="Hemocyanin/hexamerin"/>
</dbReference>
<dbReference type="EMBL" id="CM035410">
    <property type="protein sequence ID" value="KAH7437951.1"/>
    <property type="molecule type" value="Genomic_DNA"/>
</dbReference>
<dbReference type="InterPro" id="IPR022740">
    <property type="entry name" value="Polyphenol_oxidase_C"/>
</dbReference>
<dbReference type="PROSITE" id="PS00210">
    <property type="entry name" value="HEMOCYANIN_2"/>
    <property type="match status" value="1"/>
</dbReference>
<dbReference type="PANTHER" id="PTHR11474">
    <property type="entry name" value="TYROSINASE FAMILY MEMBER"/>
    <property type="match status" value="1"/>
</dbReference>
<keyword evidence="5" id="KW-0560">Oxidoreductase</keyword>
<dbReference type="Gene3D" id="1.10.1280.10">
    <property type="entry name" value="Di-copper center containing domain from catechol oxidase"/>
    <property type="match status" value="1"/>
</dbReference>
<evidence type="ECO:0000256" key="1">
    <source>
        <dbReference type="ARBA" id="ARBA00001973"/>
    </source>
</evidence>
<dbReference type="PANTHER" id="PTHR11474:SF76">
    <property type="entry name" value="SHKT DOMAIN-CONTAINING PROTEIN"/>
    <property type="match status" value="1"/>
</dbReference>
<keyword evidence="4" id="KW-0883">Thioether bond</keyword>
<name>A0A8T2UP64_CERRI</name>
<evidence type="ECO:0000256" key="3">
    <source>
        <dbReference type="ARBA" id="ARBA00022723"/>
    </source>
</evidence>
<dbReference type="InterPro" id="IPR008922">
    <property type="entry name" value="Di-copper_centre_dom_sf"/>
</dbReference>
<comment type="cofactor">
    <cofactor evidence="1">
        <name>Cu(2+)</name>
        <dbReference type="ChEBI" id="CHEBI:29036"/>
    </cofactor>
</comment>
<dbReference type="OMA" id="MYFHERI"/>
<organism evidence="11 12">
    <name type="scientific">Ceratopteris richardii</name>
    <name type="common">Triangle waterfern</name>
    <dbReference type="NCBI Taxonomy" id="49495"/>
    <lineage>
        <taxon>Eukaryota</taxon>
        <taxon>Viridiplantae</taxon>
        <taxon>Streptophyta</taxon>
        <taxon>Embryophyta</taxon>
        <taxon>Tracheophyta</taxon>
        <taxon>Polypodiopsida</taxon>
        <taxon>Polypodiidae</taxon>
        <taxon>Polypodiales</taxon>
        <taxon>Pteridineae</taxon>
        <taxon>Pteridaceae</taxon>
        <taxon>Parkerioideae</taxon>
        <taxon>Ceratopteris</taxon>
    </lineage>
</organism>
<dbReference type="InterPro" id="IPR050316">
    <property type="entry name" value="Tyrosinase/Hemocyanin"/>
</dbReference>
<evidence type="ECO:0000256" key="4">
    <source>
        <dbReference type="ARBA" id="ARBA00022784"/>
    </source>
</evidence>
<dbReference type="InterPro" id="IPR022739">
    <property type="entry name" value="Polyphenol_oxidase_cen"/>
</dbReference>
<evidence type="ECO:0000259" key="10">
    <source>
        <dbReference type="PROSITE" id="PS00498"/>
    </source>
</evidence>
<evidence type="ECO:0000256" key="7">
    <source>
        <dbReference type="ARBA" id="ARBA00023157"/>
    </source>
</evidence>
<dbReference type="PROSITE" id="PS00497">
    <property type="entry name" value="TYROSINASE_1"/>
    <property type="match status" value="1"/>
</dbReference>
<dbReference type="Pfam" id="PF12142">
    <property type="entry name" value="PPO1_DWL"/>
    <property type="match status" value="1"/>
</dbReference>
<dbReference type="PROSITE" id="PS00498">
    <property type="entry name" value="TYROSINASE_2"/>
    <property type="match status" value="1"/>
</dbReference>
<feature type="domain" description="Tyrosinase copper-binding" evidence="10">
    <location>
        <begin position="311"/>
        <end position="322"/>
    </location>
</feature>